<dbReference type="EMBL" id="JACHKA010000001">
    <property type="protein sequence ID" value="MBB5985316.1"/>
    <property type="molecule type" value="Genomic_DNA"/>
</dbReference>
<gene>
    <name evidence="1" type="ORF">HNP60_001290</name>
</gene>
<dbReference type="RefSeq" id="WP_184151540.1">
    <property type="nucleotide sequence ID" value="NZ_JACHKA010000001.1"/>
</dbReference>
<accession>A0ABR6NDH8</accession>
<dbReference type="Proteomes" id="UP001138540">
    <property type="component" value="Unassembled WGS sequence"/>
</dbReference>
<keyword evidence="2" id="KW-1185">Reference proteome</keyword>
<evidence type="ECO:0000313" key="1">
    <source>
        <dbReference type="EMBL" id="MBB5985316.1"/>
    </source>
</evidence>
<organism evidence="1 2">
    <name type="scientific">Sphingobium lignivorans</name>
    <dbReference type="NCBI Taxonomy" id="2735886"/>
    <lineage>
        <taxon>Bacteria</taxon>
        <taxon>Pseudomonadati</taxon>
        <taxon>Pseudomonadota</taxon>
        <taxon>Alphaproteobacteria</taxon>
        <taxon>Sphingomonadales</taxon>
        <taxon>Sphingomonadaceae</taxon>
        <taxon>Sphingobium</taxon>
    </lineage>
</organism>
<sequence length="71" mass="7419">MADIKHKIGAFNPETGTVPVTFTEGNIKHSRSVNAVLKAGGSYDRLATKARVDDVARGVSAKIAAGVIKPD</sequence>
<proteinExistence type="predicted"/>
<protein>
    <submittedName>
        <fullName evidence="1">Uncharacterized protein</fullName>
    </submittedName>
</protein>
<evidence type="ECO:0000313" key="2">
    <source>
        <dbReference type="Proteomes" id="UP001138540"/>
    </source>
</evidence>
<reference evidence="1 2" key="1">
    <citation type="submission" date="2020-08" db="EMBL/GenBank/DDBJ databases">
        <title>Exploring microbial biodiversity for novel pathways involved in the catabolism of aromatic compounds derived from lignin.</title>
        <authorList>
            <person name="Elkins J."/>
        </authorList>
    </citation>
    <scope>NUCLEOTIDE SEQUENCE [LARGE SCALE GENOMIC DNA]</scope>
    <source>
        <strain evidence="1 2">B1D3A</strain>
    </source>
</reference>
<comment type="caution">
    <text evidence="1">The sequence shown here is derived from an EMBL/GenBank/DDBJ whole genome shotgun (WGS) entry which is preliminary data.</text>
</comment>
<name>A0ABR6NDH8_9SPHN</name>